<dbReference type="InterPro" id="IPR018957">
    <property type="entry name" value="Znf_C3HC4_RING-type"/>
</dbReference>
<dbReference type="KEGG" id="lak:106166129"/>
<name>A0A1S3IPL5_LINAN</name>
<keyword evidence="5" id="KW-0175">Coiled coil</keyword>
<proteinExistence type="predicted"/>
<dbReference type="Proteomes" id="UP000085678">
    <property type="component" value="Unplaced"/>
</dbReference>
<evidence type="ECO:0000313" key="7">
    <source>
        <dbReference type="Proteomes" id="UP000085678"/>
    </source>
</evidence>
<evidence type="ECO:0000313" key="8">
    <source>
        <dbReference type="RefSeq" id="XP_013400013.1"/>
    </source>
</evidence>
<evidence type="ECO:0000256" key="2">
    <source>
        <dbReference type="ARBA" id="ARBA00022771"/>
    </source>
</evidence>
<dbReference type="PANTHER" id="PTHR10131:SF157">
    <property type="entry name" value="RECEPTOR-ASSOCIATED FACTOR, PUTATIVE-RELATED"/>
    <property type="match status" value="1"/>
</dbReference>
<reference evidence="8" key="1">
    <citation type="submission" date="2025-08" db="UniProtKB">
        <authorList>
            <consortium name="RefSeq"/>
        </authorList>
    </citation>
    <scope>IDENTIFICATION</scope>
    <source>
        <tissue evidence="8">Gonads</tissue>
    </source>
</reference>
<dbReference type="GO" id="GO:0043122">
    <property type="term" value="P:regulation of canonical NF-kappaB signal transduction"/>
    <property type="evidence" value="ECO:0007669"/>
    <property type="project" value="TreeGrafter"/>
</dbReference>
<dbReference type="SMART" id="SM00184">
    <property type="entry name" value="RING"/>
    <property type="match status" value="1"/>
</dbReference>
<evidence type="ECO:0000256" key="4">
    <source>
        <dbReference type="PROSITE-ProRule" id="PRU00175"/>
    </source>
</evidence>
<keyword evidence="7" id="KW-1185">Reference proteome</keyword>
<evidence type="ECO:0000256" key="3">
    <source>
        <dbReference type="ARBA" id="ARBA00022833"/>
    </source>
</evidence>
<dbReference type="InterPro" id="IPR013083">
    <property type="entry name" value="Znf_RING/FYVE/PHD"/>
</dbReference>
<dbReference type="OMA" id="YASNWFS"/>
<dbReference type="GeneID" id="106166129"/>
<keyword evidence="3" id="KW-0862">Zinc</keyword>
<dbReference type="Pfam" id="PF00097">
    <property type="entry name" value="zf-C3HC4"/>
    <property type="match status" value="1"/>
</dbReference>
<feature type="domain" description="RING-type" evidence="6">
    <location>
        <begin position="18"/>
        <end position="58"/>
    </location>
</feature>
<organism evidence="7 8">
    <name type="scientific">Lingula anatina</name>
    <name type="common">Brachiopod</name>
    <name type="synonym">Lingula unguis</name>
    <dbReference type="NCBI Taxonomy" id="7574"/>
    <lineage>
        <taxon>Eukaryota</taxon>
        <taxon>Metazoa</taxon>
        <taxon>Spiralia</taxon>
        <taxon>Lophotrochozoa</taxon>
        <taxon>Brachiopoda</taxon>
        <taxon>Linguliformea</taxon>
        <taxon>Lingulata</taxon>
        <taxon>Lingulida</taxon>
        <taxon>Linguloidea</taxon>
        <taxon>Lingulidae</taxon>
        <taxon>Lingula</taxon>
    </lineage>
</organism>
<evidence type="ECO:0000256" key="5">
    <source>
        <dbReference type="SAM" id="Coils"/>
    </source>
</evidence>
<evidence type="ECO:0000256" key="1">
    <source>
        <dbReference type="ARBA" id="ARBA00022723"/>
    </source>
</evidence>
<keyword evidence="1" id="KW-0479">Metal-binding</keyword>
<protein>
    <submittedName>
        <fullName evidence="8">E3 ubiquitin-protein ligase TRAF7-like</fullName>
    </submittedName>
</protein>
<gene>
    <name evidence="8" type="primary">LOC106166129</name>
</gene>
<keyword evidence="2 4" id="KW-0863">Zinc-finger</keyword>
<dbReference type="Gene3D" id="3.30.40.10">
    <property type="entry name" value="Zinc/RING finger domain, C3HC4 (zinc finger)"/>
    <property type="match status" value="2"/>
</dbReference>
<evidence type="ECO:0000259" key="6">
    <source>
        <dbReference type="PROSITE" id="PS50089"/>
    </source>
</evidence>
<dbReference type="OrthoDB" id="1630758at2759"/>
<dbReference type="GO" id="GO:0008270">
    <property type="term" value="F:zinc ion binding"/>
    <property type="evidence" value="ECO:0007669"/>
    <property type="project" value="UniProtKB-KW"/>
</dbReference>
<dbReference type="STRING" id="7574.A0A1S3IPL5"/>
<feature type="coiled-coil region" evidence="5">
    <location>
        <begin position="162"/>
        <end position="214"/>
    </location>
</feature>
<dbReference type="SUPFAM" id="SSF57850">
    <property type="entry name" value="RING/U-box"/>
    <property type="match status" value="1"/>
</dbReference>
<dbReference type="PROSITE" id="PS00518">
    <property type="entry name" value="ZF_RING_1"/>
    <property type="match status" value="1"/>
</dbReference>
<sequence>MGFGVFRFARDVDQNLLCSVCSAVLEDAVLTPCGHSFCLLCLETWLSRPGTNSCPECRAVCLSNEATPIHSIRNLINSLDIDCDYADRGCKAVVKVENLPQHRASCNFAPVQCAGCDLTINCYELPSHQVQCDGIAAVVSEVDDLLDKRGYRGYQAARSPEVSELACRVASLELQLRRMRQDLNLAESRNKKLERELVKTKEDLQEKRNQLLDQQYTDFDSDYDYGYAPHTIPKLSLLIARFLLAKPTYIDANRVFSAIKRCYDNYARCGEDYEHDVYMLTATANACNWFDDNQRRNIDSWLQSIARYRKLQRRA</sequence>
<dbReference type="InterPro" id="IPR001841">
    <property type="entry name" value="Znf_RING"/>
</dbReference>
<dbReference type="AlphaFoldDB" id="A0A1S3IPL5"/>
<dbReference type="RefSeq" id="XP_013400013.1">
    <property type="nucleotide sequence ID" value="XM_013544559.2"/>
</dbReference>
<dbReference type="InterPro" id="IPR017907">
    <property type="entry name" value="Znf_RING_CS"/>
</dbReference>
<dbReference type="SUPFAM" id="SSF49599">
    <property type="entry name" value="TRAF domain-like"/>
    <property type="match status" value="1"/>
</dbReference>
<dbReference type="PROSITE" id="PS50089">
    <property type="entry name" value="ZF_RING_2"/>
    <property type="match status" value="1"/>
</dbReference>
<accession>A0A1S3IPL5</accession>
<dbReference type="PANTHER" id="PTHR10131">
    <property type="entry name" value="TNF RECEPTOR ASSOCIATED FACTOR"/>
    <property type="match status" value="1"/>
</dbReference>
<dbReference type="InParanoid" id="A0A1S3IPL5"/>